<dbReference type="Gene3D" id="2.30.30.940">
    <property type="match status" value="1"/>
</dbReference>
<feature type="domain" description="(+)RNA virus helicase C-terminal" evidence="4">
    <location>
        <begin position="655"/>
        <end position="697"/>
    </location>
</feature>
<dbReference type="CDD" id="cd17933">
    <property type="entry name" value="DEXSc_RecD-like"/>
    <property type="match status" value="1"/>
</dbReference>
<name>A0ABV0B9Y6_9SPHN</name>
<comment type="caution">
    <text evidence="6">The sequence shown here is derived from an EMBL/GenBank/DDBJ whole genome shotgun (WGS) entry which is preliminary data.</text>
</comment>
<dbReference type="Pfam" id="PF03389">
    <property type="entry name" value="MobA_MobL"/>
    <property type="match status" value="1"/>
</dbReference>
<evidence type="ECO:0000256" key="2">
    <source>
        <dbReference type="ARBA" id="ARBA00022971"/>
    </source>
</evidence>
<organism evidence="6 7">
    <name type="scientific">Sphingomonas rustica</name>
    <dbReference type="NCBI Taxonomy" id="3103142"/>
    <lineage>
        <taxon>Bacteria</taxon>
        <taxon>Pseudomonadati</taxon>
        <taxon>Pseudomonadota</taxon>
        <taxon>Alphaproteobacteria</taxon>
        <taxon>Sphingomonadales</taxon>
        <taxon>Sphingomonadaceae</taxon>
        <taxon>Sphingomonas</taxon>
    </lineage>
</organism>
<evidence type="ECO:0000313" key="6">
    <source>
        <dbReference type="EMBL" id="MEN3748364.1"/>
    </source>
</evidence>
<sequence>MAIYHFSAKIISRASGSSALASAAYRSASRLHDQRLDRHHDFSNKPGVVHSEVLLPEGAPDYLSDREQLWNAVEAAELRKDAQLAREVEFAIPRELDQAECIRLAREFVEREFVSRGMIADLNVHWDVGADGEAKPHAHVMLTTREVGENGFGPKNRDWNRTDLLEKWRERWAEHVNSRLAELDIDARVDHRSLEAQGIELEPQHKIGPAASRMAAHGLESERHAEHLEIARANGAKIIADPRVALDAITHNQATFTTRDLARFIHRHSDGKEQFDQAMSAVRASPDCVALGKDGRGEDRFTSRGMIEAEQRLERATDRLASRRDHHLPTAMVDKAINAAGRRGLTLGGEQSAALTHIARSAGIATVTGYAGTGKSAMLGVTREAWEAAGYQVQGLALSGIAAENLEGGSGIASRTIASIEHQWSQGRDLLTSNHVLVIDEAGMIGSRQMERVIGEAEKRGAKVVLVGDPEQLQAIEAGAAFRSIAERHGSVEITEIRRQREDWQRGATRQLATGRTAEALQDYEARGHVHAAETREAARADLIDRWDRDRAAAPDATRIILTHTRDEVQALNEAARERLREAGQLGEDVTLRVERGQRSFAAGDRIMFLKNERGMGVKNGSLGTVQSVAAARMAVMLDDGRAVAFDLKDYNQLDHGYAATVHKAQGVTVDRVHVLATPGLDRHAAYVALSRHRDQVDLHYGRDDFGDQSKLVRTLSRERSKDMASDYARTFADRRQIWLPEPIVQKAKPAPTRDPFAGLDLRPMSTPPTRGRFDGLKLRIPAPVPAAEPLGLERAVQRFARATDDILRIRKDGYTELPHQRIAYEKACEAIDRIRPHAARDLRAAFTRDTGLISEAAQGSTNAAIRVMALEAELRASPELRADRFVEEWQKLARQHRTLRQAGDDAGLRAIGERMSTLGKSLERDAQAESLVRKRLSELGIRSGGGGSISHDIQDWLDHSRGRGLGR</sequence>
<dbReference type="InterPro" id="IPR050534">
    <property type="entry name" value="Coronavir_polyprotein_1ab"/>
</dbReference>
<comment type="similarity">
    <text evidence="1">Belongs to the MobA/MobL family.</text>
</comment>
<dbReference type="Proteomes" id="UP001427805">
    <property type="component" value="Unassembled WGS sequence"/>
</dbReference>
<dbReference type="NCBIfam" id="NF041496">
    <property type="entry name" value="MobQ"/>
    <property type="match status" value="1"/>
</dbReference>
<dbReference type="Gene3D" id="3.40.50.300">
    <property type="entry name" value="P-loop containing nucleotide triphosphate hydrolases"/>
    <property type="match status" value="2"/>
</dbReference>
<keyword evidence="2" id="KW-0184">Conjugation</keyword>
<dbReference type="InterPro" id="IPR014136">
    <property type="entry name" value="TraA_Ti"/>
</dbReference>
<dbReference type="CDD" id="cd18809">
    <property type="entry name" value="SF1_C_RecD"/>
    <property type="match status" value="1"/>
</dbReference>
<feature type="region of interest" description="Disordered" evidence="3">
    <location>
        <begin position="750"/>
        <end position="774"/>
    </location>
</feature>
<evidence type="ECO:0000256" key="3">
    <source>
        <dbReference type="SAM" id="MobiDB-lite"/>
    </source>
</evidence>
<dbReference type="Pfam" id="PF01443">
    <property type="entry name" value="Viral_helicase1"/>
    <property type="match status" value="1"/>
</dbReference>
<dbReference type="PANTHER" id="PTHR43788">
    <property type="entry name" value="DNA2/NAM7 HELICASE FAMILY MEMBER"/>
    <property type="match status" value="1"/>
</dbReference>
<proteinExistence type="inferred from homology"/>
<protein>
    <submittedName>
        <fullName evidence="6">Ti-type conjugative transfer relaxase TraA</fullName>
    </submittedName>
</protein>
<dbReference type="NCBIfam" id="TIGR02768">
    <property type="entry name" value="TraA_Ti"/>
    <property type="match status" value="1"/>
</dbReference>
<evidence type="ECO:0000313" key="7">
    <source>
        <dbReference type="Proteomes" id="UP001427805"/>
    </source>
</evidence>
<dbReference type="NCBIfam" id="NF010464">
    <property type="entry name" value="PRK13889.1"/>
    <property type="match status" value="1"/>
</dbReference>
<dbReference type="Pfam" id="PF13604">
    <property type="entry name" value="AAA_30"/>
    <property type="match status" value="1"/>
</dbReference>
<reference evidence="6 7" key="1">
    <citation type="submission" date="2024-05" db="EMBL/GenBank/DDBJ databases">
        <title>Sphingomonas sp. HF-S3 16S ribosomal RNA gene Genome sequencing and assembly.</title>
        <authorList>
            <person name="Lee H."/>
        </authorList>
    </citation>
    <scope>NUCLEOTIDE SEQUENCE [LARGE SCALE GENOMIC DNA]</scope>
    <source>
        <strain evidence="6 7">HF-S3</strain>
    </source>
</reference>
<evidence type="ECO:0000259" key="5">
    <source>
        <dbReference type="Pfam" id="PF03389"/>
    </source>
</evidence>
<accession>A0ABV0B9Y6</accession>
<keyword evidence="7" id="KW-1185">Reference proteome</keyword>
<dbReference type="EMBL" id="JBDIZK010000008">
    <property type="protein sequence ID" value="MEN3748364.1"/>
    <property type="molecule type" value="Genomic_DNA"/>
</dbReference>
<evidence type="ECO:0000259" key="4">
    <source>
        <dbReference type="Pfam" id="PF01443"/>
    </source>
</evidence>
<gene>
    <name evidence="6" type="primary">traA</name>
    <name evidence="6" type="ORF">TPR58_14410</name>
</gene>
<dbReference type="InterPro" id="IPR027351">
    <property type="entry name" value="(+)RNA_virus_helicase_core_dom"/>
</dbReference>
<evidence type="ECO:0000256" key="1">
    <source>
        <dbReference type="ARBA" id="ARBA00010873"/>
    </source>
</evidence>
<dbReference type="InterPro" id="IPR005053">
    <property type="entry name" value="MobA_MobL"/>
</dbReference>
<feature type="domain" description="MobA/MobL protein" evidence="5">
    <location>
        <begin position="18"/>
        <end position="215"/>
    </location>
</feature>
<dbReference type="SUPFAM" id="SSF52540">
    <property type="entry name" value="P-loop containing nucleoside triphosphate hydrolases"/>
    <property type="match status" value="2"/>
</dbReference>
<dbReference type="RefSeq" id="WP_346247386.1">
    <property type="nucleotide sequence ID" value="NZ_JBDIZK010000008.1"/>
</dbReference>
<dbReference type="Gene3D" id="3.30.930.30">
    <property type="match status" value="1"/>
</dbReference>
<dbReference type="InterPro" id="IPR027417">
    <property type="entry name" value="P-loop_NTPase"/>
</dbReference>